<dbReference type="EMBL" id="JAHUTI010075031">
    <property type="protein sequence ID" value="MED6256444.1"/>
    <property type="molecule type" value="Genomic_DNA"/>
</dbReference>
<keyword evidence="2" id="KW-1185">Reference proteome</keyword>
<name>A0ABU7C1I0_9TELE</name>
<protein>
    <submittedName>
        <fullName evidence="1">Uncharacterized protein</fullName>
    </submittedName>
</protein>
<proteinExistence type="predicted"/>
<evidence type="ECO:0000313" key="1">
    <source>
        <dbReference type="EMBL" id="MED6256444.1"/>
    </source>
</evidence>
<comment type="caution">
    <text evidence="1">The sequence shown here is derived from an EMBL/GenBank/DDBJ whole genome shotgun (WGS) entry which is preliminary data.</text>
</comment>
<organism evidence="1 2">
    <name type="scientific">Ataeniobius toweri</name>
    <dbReference type="NCBI Taxonomy" id="208326"/>
    <lineage>
        <taxon>Eukaryota</taxon>
        <taxon>Metazoa</taxon>
        <taxon>Chordata</taxon>
        <taxon>Craniata</taxon>
        <taxon>Vertebrata</taxon>
        <taxon>Euteleostomi</taxon>
        <taxon>Actinopterygii</taxon>
        <taxon>Neopterygii</taxon>
        <taxon>Teleostei</taxon>
        <taxon>Neoteleostei</taxon>
        <taxon>Acanthomorphata</taxon>
        <taxon>Ovalentaria</taxon>
        <taxon>Atherinomorphae</taxon>
        <taxon>Cyprinodontiformes</taxon>
        <taxon>Goodeidae</taxon>
        <taxon>Ataeniobius</taxon>
    </lineage>
</organism>
<dbReference type="Proteomes" id="UP001345963">
    <property type="component" value="Unassembled WGS sequence"/>
</dbReference>
<reference evidence="1 2" key="1">
    <citation type="submission" date="2021-07" db="EMBL/GenBank/DDBJ databases">
        <authorList>
            <person name="Palmer J.M."/>
        </authorList>
    </citation>
    <scope>NUCLEOTIDE SEQUENCE [LARGE SCALE GENOMIC DNA]</scope>
    <source>
        <strain evidence="1 2">AT_MEX2019</strain>
        <tissue evidence="1">Muscle</tissue>
    </source>
</reference>
<evidence type="ECO:0000313" key="2">
    <source>
        <dbReference type="Proteomes" id="UP001345963"/>
    </source>
</evidence>
<accession>A0ABU7C1I0</accession>
<gene>
    <name evidence="1" type="ORF">ATANTOWER_026252</name>
</gene>
<sequence length="140" mass="15563">MYEVSDLLSDLTGFPIQWTNVDPGLLFVLTLFRPRFPGSFGAIFDLLSELMFAPEPEKNSRTVQNPALISRNMASCDPCKLECDIMLTLSSYPEPQSAHASEHISIQFNSVYLYSANSQHMSSQGSSQQSGSYIPINPNH</sequence>